<evidence type="ECO:0000256" key="1">
    <source>
        <dbReference type="SAM" id="SignalP"/>
    </source>
</evidence>
<protein>
    <recommendedName>
        <fullName evidence="4">Ig-like domain-containing protein</fullName>
    </recommendedName>
</protein>
<dbReference type="Proteomes" id="UP001379945">
    <property type="component" value="Unassembled WGS sequence"/>
</dbReference>
<feature type="chain" id="PRO_5046041896" description="Ig-like domain-containing protein" evidence="1">
    <location>
        <begin position="31"/>
        <end position="243"/>
    </location>
</feature>
<accession>A0ABU9C3Z1</accession>
<keyword evidence="1" id="KW-0732">Signal</keyword>
<dbReference type="RefSeq" id="WP_341397302.1">
    <property type="nucleotide sequence ID" value="NZ_JBBUTI010000001.1"/>
</dbReference>
<organism evidence="2 3">
    <name type="scientific">Ideonella margarita</name>
    <dbReference type="NCBI Taxonomy" id="2984191"/>
    <lineage>
        <taxon>Bacteria</taxon>
        <taxon>Pseudomonadati</taxon>
        <taxon>Pseudomonadota</taxon>
        <taxon>Betaproteobacteria</taxon>
        <taxon>Burkholderiales</taxon>
        <taxon>Sphaerotilaceae</taxon>
        <taxon>Ideonella</taxon>
    </lineage>
</organism>
<evidence type="ECO:0000313" key="2">
    <source>
        <dbReference type="EMBL" id="MEK8045157.1"/>
    </source>
</evidence>
<evidence type="ECO:0000313" key="3">
    <source>
        <dbReference type="Proteomes" id="UP001379945"/>
    </source>
</evidence>
<reference evidence="2 3" key="1">
    <citation type="submission" date="2024-04" db="EMBL/GenBank/DDBJ databases">
        <title>Novel species of the genus Ideonella isolated from streams.</title>
        <authorList>
            <person name="Lu H."/>
        </authorList>
    </citation>
    <scope>NUCLEOTIDE SEQUENCE [LARGE SCALE GENOMIC DNA]</scope>
    <source>
        <strain evidence="2 3">LYT19W</strain>
    </source>
</reference>
<comment type="caution">
    <text evidence="2">The sequence shown here is derived from an EMBL/GenBank/DDBJ whole genome shotgun (WGS) entry which is preliminary data.</text>
</comment>
<feature type="signal peptide" evidence="1">
    <location>
        <begin position="1"/>
        <end position="30"/>
    </location>
</feature>
<proteinExistence type="predicted"/>
<sequence length="243" mass="24404">MKHAVQLSTASRLTALGALGALALSLAACGGGGSDSGSGNTSSYNIRAPWLSLTTGTVQRTLTTTFQGQTFTLGIRYAPGAGTSYPPSTVLAREQRETLTLIGPNVQQTGINRVYFNASTGDVLGQVDDSGDVSVCSSVTTIGTPPEYAAVGNSGLVASGSILASCTAGAAATGSFSIRWSLETMAGGGVGWCLTSSSTLPDEATTDKRCFQIATNGALGPAATVDVSTTSAGQTTTLNFTTP</sequence>
<gene>
    <name evidence="2" type="ORF">AACH00_02205</name>
</gene>
<dbReference type="PROSITE" id="PS51257">
    <property type="entry name" value="PROKAR_LIPOPROTEIN"/>
    <property type="match status" value="1"/>
</dbReference>
<keyword evidence="3" id="KW-1185">Reference proteome</keyword>
<evidence type="ECO:0008006" key="4">
    <source>
        <dbReference type="Google" id="ProtNLM"/>
    </source>
</evidence>
<dbReference type="EMBL" id="JBBUTI010000001">
    <property type="protein sequence ID" value="MEK8045157.1"/>
    <property type="molecule type" value="Genomic_DNA"/>
</dbReference>
<name>A0ABU9C3Z1_9BURK</name>